<dbReference type="RefSeq" id="WP_346583277.1">
    <property type="nucleotide sequence ID" value="NZ_JBDJLH010000006.1"/>
</dbReference>
<protein>
    <submittedName>
        <fullName evidence="1">Uncharacterized protein</fullName>
    </submittedName>
</protein>
<accession>A0ABV0C0R8</accession>
<name>A0ABV0C0R8_9SPHI</name>
<evidence type="ECO:0000313" key="2">
    <source>
        <dbReference type="Proteomes" id="UP001409291"/>
    </source>
</evidence>
<gene>
    <name evidence="1" type="ORF">ABE541_24435</name>
</gene>
<sequence length="937" mass="109348">MKIYLLSFILSILTFHKGICQIFEDSQAPPSQKWHHIDTKEFKLIFPVEMKKKASTLASQITQHLKTNHKDLQVKPRKISLILQNTELRPNGFVQLAPRKSELYSSPTPEPDNQEWLSNLALHELRHVAQFDKLTGKLKAPFLEQLALAIYGLTLPSWYFEGDAVWAETFYSKGGRGRLPSFEMTLKANERTDKKYKFEKYLLGSYRDKIPSYYTIGYFMTNYLKQNVKENFEPELYQNINKNILMPYNFSRSLKKTTGFNNTSLFAHTMDDLNIKWKKEEHERPTISYPIIEPTSSKNYQDWLLPKNNHDNSTLSILQTPEKTAEIVKIDNNNKIESLLKLGNQIVPNYDFRNNMIVWDEVKRDIRYTKRSYNVINLYHLETKKREQISFKSRYFYPILHPFKAEILTIEVDLSNQTAILLLDIKTKKILKRIPIASDIYLQQPSFNEEGSKIVAIAISNKGTTLVEIELESSQITFLQDWSNEQFERPQYINDHLFLFKAQYSGIDNLYQYNKLSKALTKLTNTTFGAFNPSYNVNKKEILFNNYQYNGYKISKITFNDTDTVLKNSYSIKTISNNLKNKIDSITESVSDYNVSPYKGLSRTFNFHSLSLSNTNFESLDNFKPGVFWLSNNILNTTQFVLGYEYDTDIKKSIYSATLNYNKYFPKFTLKYENKGQIGTAKINSKSDSAINFDWREHDISGQISIPLAYYKSNYVYSLGFNFATSYLQRYNTSIKNLKNFDSKVLFPLTYQIYWNRNAMMSKMDITPRWGQNFSMTYRHLPFEDQEGNLFSIRSGFYIPGFVSNHGFQIRFGYQKASGRYQYSNDIPTISGYGYYKYEKIKNTLLLNYRFPISYPDWAVGGITYIKRIKGGVFADYQNIHHQSDMSPKTFGLSVSADFNAFRYPLPNFEAALKLTYINDVTATQRVVPTVSLNYTY</sequence>
<proteinExistence type="predicted"/>
<dbReference type="SUPFAM" id="SSF82171">
    <property type="entry name" value="DPP6 N-terminal domain-like"/>
    <property type="match status" value="1"/>
</dbReference>
<keyword evidence="2" id="KW-1185">Reference proteome</keyword>
<evidence type="ECO:0000313" key="1">
    <source>
        <dbReference type="EMBL" id="MEN5380434.1"/>
    </source>
</evidence>
<dbReference type="EMBL" id="JBDJNQ010000017">
    <property type="protein sequence ID" value="MEN5380434.1"/>
    <property type="molecule type" value="Genomic_DNA"/>
</dbReference>
<dbReference type="Proteomes" id="UP001409291">
    <property type="component" value="Unassembled WGS sequence"/>
</dbReference>
<comment type="caution">
    <text evidence="1">The sequence shown here is derived from an EMBL/GenBank/DDBJ whole genome shotgun (WGS) entry which is preliminary data.</text>
</comment>
<reference evidence="1 2" key="1">
    <citation type="submission" date="2024-04" db="EMBL/GenBank/DDBJ databases">
        <title>WGS of bacteria from Torrens River.</title>
        <authorList>
            <person name="Wyrsch E.R."/>
            <person name="Drigo B."/>
        </authorList>
    </citation>
    <scope>NUCLEOTIDE SEQUENCE [LARGE SCALE GENOMIC DNA]</scope>
    <source>
        <strain evidence="1 2">TWI391</strain>
    </source>
</reference>
<organism evidence="1 2">
    <name type="scientific">Sphingobacterium kitahiroshimense</name>
    <dbReference type="NCBI Taxonomy" id="470446"/>
    <lineage>
        <taxon>Bacteria</taxon>
        <taxon>Pseudomonadati</taxon>
        <taxon>Bacteroidota</taxon>
        <taxon>Sphingobacteriia</taxon>
        <taxon>Sphingobacteriales</taxon>
        <taxon>Sphingobacteriaceae</taxon>
        <taxon>Sphingobacterium</taxon>
    </lineage>
</organism>